<accession>A0A1S3ZQF9</accession>
<keyword evidence="1" id="KW-1185">Reference proteome</keyword>
<proteinExistence type="predicted"/>
<protein>
    <submittedName>
        <fullName evidence="2">Uncharacterized protein LOC107789330</fullName>
    </submittedName>
</protein>
<dbReference type="Proteomes" id="UP000790787">
    <property type="component" value="Chromosome 9"/>
</dbReference>
<reference evidence="2" key="2">
    <citation type="submission" date="2025-08" db="UniProtKB">
        <authorList>
            <consortium name="RefSeq"/>
        </authorList>
    </citation>
    <scope>IDENTIFICATION</scope>
    <source>
        <tissue evidence="2">Leaf</tissue>
    </source>
</reference>
<dbReference type="OrthoDB" id="1303894at2759"/>
<dbReference type="RefSeq" id="XP_016466602.2">
    <property type="nucleotide sequence ID" value="XM_016611116.2"/>
</dbReference>
<dbReference type="GeneID" id="107789330"/>
<reference evidence="1" key="1">
    <citation type="journal article" date="2014" name="Nat. Commun.">
        <title>The tobacco genome sequence and its comparison with those of tomato and potato.</title>
        <authorList>
            <person name="Sierro N."/>
            <person name="Battey J.N."/>
            <person name="Ouadi S."/>
            <person name="Bakaher N."/>
            <person name="Bovet L."/>
            <person name="Willig A."/>
            <person name="Goepfert S."/>
            <person name="Peitsch M.C."/>
            <person name="Ivanov N.V."/>
        </authorList>
    </citation>
    <scope>NUCLEOTIDE SEQUENCE [LARGE SCALE GENOMIC DNA]</scope>
</reference>
<organism evidence="1 2">
    <name type="scientific">Nicotiana tabacum</name>
    <name type="common">Common tobacco</name>
    <dbReference type="NCBI Taxonomy" id="4097"/>
    <lineage>
        <taxon>Eukaryota</taxon>
        <taxon>Viridiplantae</taxon>
        <taxon>Streptophyta</taxon>
        <taxon>Embryophyta</taxon>
        <taxon>Tracheophyta</taxon>
        <taxon>Spermatophyta</taxon>
        <taxon>Magnoliopsida</taxon>
        <taxon>eudicotyledons</taxon>
        <taxon>Gunneridae</taxon>
        <taxon>Pentapetalae</taxon>
        <taxon>asterids</taxon>
        <taxon>lamiids</taxon>
        <taxon>Solanales</taxon>
        <taxon>Solanaceae</taxon>
        <taxon>Nicotianoideae</taxon>
        <taxon>Nicotianeae</taxon>
        <taxon>Nicotiana</taxon>
    </lineage>
</organism>
<gene>
    <name evidence="2" type="primary">LOC107789330</name>
</gene>
<dbReference type="AlphaFoldDB" id="A0A1S3ZQF9"/>
<dbReference type="KEGG" id="nta:107789330"/>
<sequence>MGFAEYLINMVRNLLSNNWYSSLINGQASNYFHSIRRFKRGDSLSPALFILSAEVLSRSLNKLFEDKSFKGYGMPKWTDPLNHLAYAENTIIFASADPYSLQKIVELLAMYEHTYGQLINKAKKSYYMHENTYGALVNTVGTITGFSKENFPFTYLGCPIFYKRRRKIYYNDLIKKVKNQLHSWKGKLLSYRDSSRVTKMKGEAGIGVNGRISACQRRKAIGLHRFYQMGLKMLRHAGDGASVVHEFGRQVADLAAYTMRVA</sequence>
<evidence type="ECO:0000313" key="1">
    <source>
        <dbReference type="Proteomes" id="UP000790787"/>
    </source>
</evidence>
<dbReference type="RefSeq" id="XP_016466602.1">
    <property type="nucleotide sequence ID" value="XM_016611116.1"/>
</dbReference>
<evidence type="ECO:0000313" key="2">
    <source>
        <dbReference type="RefSeq" id="XP_016466602.2"/>
    </source>
</evidence>
<name>A0A1S3ZQF9_TOBAC</name>
<dbReference type="PaxDb" id="4097-A0A1S3ZQF9"/>
<dbReference type="PANTHER" id="PTHR33116">
    <property type="entry name" value="REVERSE TRANSCRIPTASE ZINC-BINDING DOMAIN-CONTAINING PROTEIN-RELATED-RELATED"/>
    <property type="match status" value="1"/>
</dbReference>
<dbReference type="PANTHER" id="PTHR33116:SF67">
    <property type="entry name" value="REVERSE TRANSCRIPTASE"/>
    <property type="match status" value="1"/>
</dbReference>